<keyword evidence="4 6" id="KW-0720">Serine protease</keyword>
<dbReference type="PROSITE" id="PS51892">
    <property type="entry name" value="SUBTILASE"/>
    <property type="match status" value="1"/>
</dbReference>
<proteinExistence type="inferred from homology"/>
<evidence type="ECO:0000256" key="4">
    <source>
        <dbReference type="ARBA" id="ARBA00022825"/>
    </source>
</evidence>
<dbReference type="GO" id="GO:0004252">
    <property type="term" value="F:serine-type endopeptidase activity"/>
    <property type="evidence" value="ECO:0007669"/>
    <property type="project" value="UniProtKB-UniRule"/>
</dbReference>
<dbReference type="InterPro" id="IPR015500">
    <property type="entry name" value="Peptidase_S8_subtilisin-rel"/>
</dbReference>
<feature type="domain" description="Peptidase S8/S53" evidence="8">
    <location>
        <begin position="117"/>
        <end position="412"/>
    </location>
</feature>
<dbReference type="InterPro" id="IPR000209">
    <property type="entry name" value="Peptidase_S8/S53_dom"/>
</dbReference>
<organism evidence="9">
    <name type="scientific">uncultured Nocardioidaceae bacterium</name>
    <dbReference type="NCBI Taxonomy" id="253824"/>
    <lineage>
        <taxon>Bacteria</taxon>
        <taxon>Bacillati</taxon>
        <taxon>Actinomycetota</taxon>
        <taxon>Actinomycetes</taxon>
        <taxon>Propionibacteriales</taxon>
        <taxon>Nocardioidaceae</taxon>
        <taxon>environmental samples</taxon>
    </lineage>
</organism>
<feature type="active site" description="Charge relay system" evidence="5 6">
    <location>
        <position position="366"/>
    </location>
</feature>
<feature type="compositionally biased region" description="Basic and acidic residues" evidence="7">
    <location>
        <begin position="57"/>
        <end position="66"/>
    </location>
</feature>
<evidence type="ECO:0000256" key="5">
    <source>
        <dbReference type="PIRSR" id="PIRSR615500-1"/>
    </source>
</evidence>
<evidence type="ECO:0000256" key="2">
    <source>
        <dbReference type="ARBA" id="ARBA00022670"/>
    </source>
</evidence>
<comment type="similarity">
    <text evidence="1 6">Belongs to the peptidase S8 family.</text>
</comment>
<dbReference type="InterPro" id="IPR036852">
    <property type="entry name" value="Peptidase_S8/S53_dom_sf"/>
</dbReference>
<feature type="active site" description="Charge relay system" evidence="5 6">
    <location>
        <position position="126"/>
    </location>
</feature>
<dbReference type="SUPFAM" id="SSF52743">
    <property type="entry name" value="Subtilisin-like"/>
    <property type="match status" value="1"/>
</dbReference>
<keyword evidence="2 6" id="KW-0645">Protease</keyword>
<gene>
    <name evidence="9" type="ORF">AVDCRST_MAG46-692</name>
</gene>
<reference evidence="9" key="1">
    <citation type="submission" date="2020-02" db="EMBL/GenBank/DDBJ databases">
        <authorList>
            <person name="Meier V. D."/>
        </authorList>
    </citation>
    <scope>NUCLEOTIDE SEQUENCE</scope>
    <source>
        <strain evidence="9">AVDCRST_MAG46</strain>
    </source>
</reference>
<feature type="active site" description="Charge relay system" evidence="5 6">
    <location>
        <position position="164"/>
    </location>
</feature>
<sequence>MMIDNLTYRAATGSRVVGRAITWRGPVLAGVTMALALGTSAPASAFDGGGQGAPLSARDDKHDHGAGVDTAWGDDDTQQSLRAVELGVWKPTDDLGSLYSITGSIGAHRAWGEGVTGDGVTVAVIDTGIAAVEGLDAADKVTNGPDLSFEGQASGTRYVDGYGHGTHMAGIIAGKDDHLKLQKNADRRRFAGVAPDADLLNMKVATGDGGADVTQVIAAIDWVVQHRYDQGMNVRVINLAYGTASSQGVDVDPLAHAVQNAWRAGIVVVAAAGNDGIASSSLLMPAQDPYVIAVGAVDHLGTDNPSDDVVADFSSGGNDVRRPDLVAPGKSVVSLRVPNSYVDELHPEGRITHDKGGRYFRGSGTSQAAAVVSGAVALLLSQRPELTPDQVKAMLRASADPLSTENPAQGAGVVDVDGVLDMQTPSVDSVTQAWPVSTGLGSLDASRAGEHVLDPSTGRVLTGQFDALGDPFDPQAWAAQSSTGQAWDGGTWGARAWVGESWSPQGWAATSWSGDAWSGTPWSDRTWSQAYWNGVSWRDDSWLAVSWRGGTWEARSWRADSWQGVSWRDGQWVAVSWRDGSWEAVSWRDASWAGVSWRADSFLAVSWRNLV</sequence>
<dbReference type="PANTHER" id="PTHR43806:SF11">
    <property type="entry name" value="CEREVISIN-RELATED"/>
    <property type="match status" value="1"/>
</dbReference>
<dbReference type="GO" id="GO:0006508">
    <property type="term" value="P:proteolysis"/>
    <property type="evidence" value="ECO:0007669"/>
    <property type="project" value="UniProtKB-KW"/>
</dbReference>
<accession>A0A6J4L0G6</accession>
<keyword evidence="3 6" id="KW-0378">Hydrolase</keyword>
<evidence type="ECO:0000256" key="1">
    <source>
        <dbReference type="ARBA" id="ARBA00011073"/>
    </source>
</evidence>
<dbReference type="PANTHER" id="PTHR43806">
    <property type="entry name" value="PEPTIDASE S8"/>
    <property type="match status" value="1"/>
</dbReference>
<evidence type="ECO:0000256" key="6">
    <source>
        <dbReference type="PROSITE-ProRule" id="PRU01240"/>
    </source>
</evidence>
<evidence type="ECO:0000313" key="9">
    <source>
        <dbReference type="EMBL" id="CAA9318762.1"/>
    </source>
</evidence>
<dbReference type="EMBL" id="CADCUD010000052">
    <property type="protein sequence ID" value="CAA9318762.1"/>
    <property type="molecule type" value="Genomic_DNA"/>
</dbReference>
<dbReference type="InterPro" id="IPR050131">
    <property type="entry name" value="Peptidase_S8_subtilisin-like"/>
</dbReference>
<dbReference type="Gene3D" id="3.40.50.200">
    <property type="entry name" value="Peptidase S8/S53 domain"/>
    <property type="match status" value="1"/>
</dbReference>
<feature type="region of interest" description="Disordered" evidence="7">
    <location>
        <begin position="47"/>
        <end position="74"/>
    </location>
</feature>
<dbReference type="Pfam" id="PF00082">
    <property type="entry name" value="Peptidase_S8"/>
    <property type="match status" value="1"/>
</dbReference>
<dbReference type="AlphaFoldDB" id="A0A6J4L0G6"/>
<name>A0A6J4L0G6_9ACTN</name>
<evidence type="ECO:0000256" key="3">
    <source>
        <dbReference type="ARBA" id="ARBA00022801"/>
    </source>
</evidence>
<dbReference type="PRINTS" id="PR00723">
    <property type="entry name" value="SUBTILISIN"/>
</dbReference>
<evidence type="ECO:0000259" key="8">
    <source>
        <dbReference type="Pfam" id="PF00082"/>
    </source>
</evidence>
<protein>
    <recommendedName>
        <fullName evidence="8">Peptidase S8/S53 domain-containing protein</fullName>
    </recommendedName>
</protein>
<evidence type="ECO:0000256" key="7">
    <source>
        <dbReference type="SAM" id="MobiDB-lite"/>
    </source>
</evidence>